<evidence type="ECO:0000313" key="1">
    <source>
        <dbReference type="EMBL" id="PIN27067.1"/>
    </source>
</evidence>
<dbReference type="Proteomes" id="UP000231279">
    <property type="component" value="Unassembled WGS sequence"/>
</dbReference>
<name>A0A2G9IBE6_9LAMI</name>
<sequence>MESTHCIFRLKTKEQPCNHTHPQINQKLSPLQIQFFVRKSRMQITQKQVKVREKDKPIEYATKPCYRNFSCLKMPSVKIAMYFLHISIRSTDAYYSESRQKILQHTTQNLDGKYYRCNSFHRPWHP</sequence>
<dbReference type="EMBL" id="NKXS01000014">
    <property type="protein sequence ID" value="PIN27067.1"/>
    <property type="molecule type" value="Genomic_DNA"/>
</dbReference>
<dbReference type="AlphaFoldDB" id="A0A2G9IBE6"/>
<keyword evidence="2" id="KW-1185">Reference proteome</keyword>
<proteinExistence type="predicted"/>
<evidence type="ECO:0000313" key="2">
    <source>
        <dbReference type="Proteomes" id="UP000231279"/>
    </source>
</evidence>
<accession>A0A2G9IBE6</accession>
<protein>
    <submittedName>
        <fullName evidence="1">Uncharacterized protein</fullName>
    </submittedName>
</protein>
<gene>
    <name evidence="1" type="ORF">CDL12_00165</name>
</gene>
<comment type="caution">
    <text evidence="1">The sequence shown here is derived from an EMBL/GenBank/DDBJ whole genome shotgun (WGS) entry which is preliminary data.</text>
</comment>
<organism evidence="1 2">
    <name type="scientific">Handroanthus impetiginosus</name>
    <dbReference type="NCBI Taxonomy" id="429701"/>
    <lineage>
        <taxon>Eukaryota</taxon>
        <taxon>Viridiplantae</taxon>
        <taxon>Streptophyta</taxon>
        <taxon>Embryophyta</taxon>
        <taxon>Tracheophyta</taxon>
        <taxon>Spermatophyta</taxon>
        <taxon>Magnoliopsida</taxon>
        <taxon>eudicotyledons</taxon>
        <taxon>Gunneridae</taxon>
        <taxon>Pentapetalae</taxon>
        <taxon>asterids</taxon>
        <taxon>lamiids</taxon>
        <taxon>Lamiales</taxon>
        <taxon>Bignoniaceae</taxon>
        <taxon>Crescentiina</taxon>
        <taxon>Tabebuia alliance</taxon>
        <taxon>Handroanthus</taxon>
    </lineage>
</organism>
<reference evidence="2" key="1">
    <citation type="journal article" date="2018" name="Gigascience">
        <title>Genome assembly of the Pink Ipe (Handroanthus impetiginosus, Bignoniaceae), a highly valued, ecologically keystone Neotropical timber forest tree.</title>
        <authorList>
            <person name="Silva-Junior O.B."/>
            <person name="Grattapaglia D."/>
            <person name="Novaes E."/>
            <person name="Collevatti R.G."/>
        </authorList>
    </citation>
    <scope>NUCLEOTIDE SEQUENCE [LARGE SCALE GENOMIC DNA]</scope>
    <source>
        <strain evidence="2">cv. UFG-1</strain>
    </source>
</reference>